<protein>
    <submittedName>
        <fullName evidence="1">Uncharacterized protein</fullName>
    </submittedName>
</protein>
<dbReference type="EMBL" id="MN740350">
    <property type="protein sequence ID" value="QHU01792.1"/>
    <property type="molecule type" value="Genomic_DNA"/>
</dbReference>
<evidence type="ECO:0000313" key="1">
    <source>
        <dbReference type="EMBL" id="QHU01792.1"/>
    </source>
</evidence>
<organism evidence="1">
    <name type="scientific">viral metagenome</name>
    <dbReference type="NCBI Taxonomy" id="1070528"/>
    <lineage>
        <taxon>unclassified sequences</taxon>
        <taxon>metagenomes</taxon>
        <taxon>organismal metagenomes</taxon>
    </lineage>
</organism>
<proteinExistence type="predicted"/>
<reference evidence="1" key="1">
    <citation type="journal article" date="2020" name="Nature">
        <title>Giant virus diversity and host interactions through global metagenomics.</title>
        <authorList>
            <person name="Schulz F."/>
            <person name="Roux S."/>
            <person name="Paez-Espino D."/>
            <person name="Jungbluth S."/>
            <person name="Walsh D.A."/>
            <person name="Denef V.J."/>
            <person name="McMahon K.D."/>
            <person name="Konstantinidis K.T."/>
            <person name="Eloe-Fadrosh E.A."/>
            <person name="Kyrpides N.C."/>
            <person name="Woyke T."/>
        </authorList>
    </citation>
    <scope>NUCLEOTIDE SEQUENCE</scope>
    <source>
        <strain evidence="1">GVMAG-M-3300025880-56</strain>
    </source>
</reference>
<dbReference type="AlphaFoldDB" id="A0A6C0J817"/>
<name>A0A6C0J817_9ZZZZ</name>
<accession>A0A6C0J817</accession>
<sequence length="185" mass="22307">MFLFSFLEMTLILIIPNIDDRTKILCLLDLIVTYEPYILLCTTLMKGRISKMLNLIQYTTKLTIKDYKFVVEKEHKLLFYIPFDDIKIHTELLIRYEKYFKQNQVDILSPNIKFFMCQSKVLSYNQKFWNNVYTIFKQKYKKNKITYDYIWSNNIKSSPVKEENIVTKKEMDTLFNLSPSPFLDI</sequence>